<dbReference type="EMBL" id="CAJPIZ010010244">
    <property type="protein sequence ID" value="CAG2112391.1"/>
    <property type="molecule type" value="Genomic_DNA"/>
</dbReference>
<dbReference type="UniPathway" id="UPA00163"/>
<keyword evidence="8 13" id="KW-0112">Calmodulin-binding</keyword>
<feature type="compositionally biased region" description="Polar residues" evidence="14">
    <location>
        <begin position="732"/>
        <end position="744"/>
    </location>
</feature>
<gene>
    <name evidence="17" type="ORF">OSB1V03_LOCUS12368</name>
</gene>
<organism evidence="17">
    <name type="scientific">Medioppia subpectinata</name>
    <dbReference type="NCBI Taxonomy" id="1979941"/>
    <lineage>
        <taxon>Eukaryota</taxon>
        <taxon>Metazoa</taxon>
        <taxon>Ecdysozoa</taxon>
        <taxon>Arthropoda</taxon>
        <taxon>Chelicerata</taxon>
        <taxon>Arachnida</taxon>
        <taxon>Acari</taxon>
        <taxon>Acariformes</taxon>
        <taxon>Sarcoptiformes</taxon>
        <taxon>Oribatida</taxon>
        <taxon>Brachypylina</taxon>
        <taxon>Oppioidea</taxon>
        <taxon>Oppiidae</taxon>
        <taxon>Medioppia</taxon>
    </lineage>
</organism>
<feature type="non-terminal residue" evidence="17">
    <location>
        <position position="1"/>
    </location>
</feature>
<dbReference type="PANTHER" id="PTHR10749:SF7">
    <property type="entry name" value="PHOSPHORYLASE B KINASE REGULATORY SUBUNIT ALPHA-RELATED"/>
    <property type="match status" value="1"/>
</dbReference>
<dbReference type="EMBL" id="OC864819">
    <property type="protein sequence ID" value="CAD7631961.1"/>
    <property type="molecule type" value="Genomic_DNA"/>
</dbReference>
<evidence type="ECO:0000256" key="7">
    <source>
        <dbReference type="ARBA" id="ARBA00022600"/>
    </source>
</evidence>
<feature type="compositionally biased region" description="Low complexity" evidence="14">
    <location>
        <begin position="704"/>
        <end position="723"/>
    </location>
</feature>
<dbReference type="InterPro" id="IPR008928">
    <property type="entry name" value="6-hairpin_glycosidase_sf"/>
</dbReference>
<evidence type="ECO:0000256" key="2">
    <source>
        <dbReference type="ARBA" id="ARBA00004342"/>
    </source>
</evidence>
<dbReference type="GO" id="GO:0005964">
    <property type="term" value="C:phosphorylase kinase complex"/>
    <property type="evidence" value="ECO:0007669"/>
    <property type="project" value="TreeGrafter"/>
</dbReference>
<evidence type="ECO:0000256" key="1">
    <source>
        <dbReference type="ARBA" id="ARBA00002837"/>
    </source>
</evidence>
<dbReference type="Gene3D" id="1.50.10.10">
    <property type="match status" value="1"/>
</dbReference>
<evidence type="ECO:0000256" key="6">
    <source>
        <dbReference type="ARBA" id="ARBA00022553"/>
    </source>
</evidence>
<proteinExistence type="inferred from homology"/>
<dbReference type="Pfam" id="PF19292">
    <property type="entry name" value="KPBB_C"/>
    <property type="match status" value="1"/>
</dbReference>
<comment type="subcellular location">
    <subcellularLocation>
        <location evidence="2 13">Cell membrane</location>
        <topology evidence="2 13">Lipid-anchor</topology>
        <orientation evidence="2 13">Cytoplasmic side</orientation>
    </subcellularLocation>
</comment>
<dbReference type="GO" id="GO:0005516">
    <property type="term" value="F:calmodulin binding"/>
    <property type="evidence" value="ECO:0007669"/>
    <property type="project" value="UniProtKB-KW"/>
</dbReference>
<dbReference type="InterPro" id="IPR012341">
    <property type="entry name" value="6hp_glycosidase-like_sf"/>
</dbReference>
<feature type="region of interest" description="Disordered" evidence="14">
    <location>
        <begin position="703"/>
        <end position="744"/>
    </location>
</feature>
<dbReference type="PANTHER" id="PTHR10749">
    <property type="entry name" value="PHOSPHORYLASE B KINASE REGULATORY SUBUNIT"/>
    <property type="match status" value="1"/>
</dbReference>
<protein>
    <recommendedName>
        <fullName evidence="13">Phosphorylase b kinase regulatory subunit</fullName>
    </recommendedName>
</protein>
<keyword evidence="10 13" id="KW-0119">Carbohydrate metabolism</keyword>
<evidence type="ECO:0000256" key="10">
    <source>
        <dbReference type="ARBA" id="ARBA00023277"/>
    </source>
</evidence>
<dbReference type="AlphaFoldDB" id="A0A7R9KZL4"/>
<evidence type="ECO:0000259" key="15">
    <source>
        <dbReference type="Pfam" id="PF00723"/>
    </source>
</evidence>
<feature type="domain" description="Phosphorylase b kinase regulatory subunit alpha/beta C-terminal" evidence="16">
    <location>
        <begin position="942"/>
        <end position="1175"/>
    </location>
</feature>
<dbReference type="InterPro" id="IPR011613">
    <property type="entry name" value="GH15-like"/>
</dbReference>
<evidence type="ECO:0000256" key="8">
    <source>
        <dbReference type="ARBA" id="ARBA00022860"/>
    </source>
</evidence>
<dbReference type="FunFam" id="1.50.10.10:FF:000004">
    <property type="entry name" value="Phosphorylase b kinase regulatory subunit"/>
    <property type="match status" value="1"/>
</dbReference>
<keyword evidence="12 13" id="KW-0636">Prenylation</keyword>
<evidence type="ECO:0000256" key="9">
    <source>
        <dbReference type="ARBA" id="ARBA00023136"/>
    </source>
</evidence>
<sequence length="1230" mass="139096">MRSRSNSGVRLDYYQRIVYRTILDHQNAVTGLLPTSHYHRNESIGSDHAWVRDNVYSILAVWALSMAYKKNTDLDEDRAKTYELEQSCVKLMRGLLMAMIRQKDKLEAFKETQSVSDSLHAKYSSDTMLTVVGDHEWGHLQLDATSLFLLILAQMTASGLQIIFNLDEVAFVQNLVFYIESAYCIPDYGIWERGDKTNHGLPELNASSIGMAKAALEAMNELDLFGGRGGPSSVIHVLADEAQKCDAVLQSMLPRESNSKEVDAAILSVIGFPAFALEDKELIKTTRSNIIQKLQGRYGCKRFLRDGFRTAKEDPTRLYYEPSELKVFENIECEWPLFFCYLILDGLFNGDRDMVEEYSSALEDLLVKTDDGLKLVPEMYAIPGHLVEEEYREPHSQERYAIGSCPFMWAQSLYIVGRLLQEGFIAPGELDPLNRRLGAEKKPDVVVQVVILAEDSKVQEKLIQHDIHIKTVEEVAPIEVQPARVLSHLYAYLGYNKKLALSGRQSREVGLLSTSKLYSLQEKIFAFTPQFVDEHRYYIASDTNLMLDTFKSEIAFLKVNWRMLGRPTVVIALSSRIIGENDKIPVSMISTIKKLKSGYLNGTRVVLGTLEDFLSTSCITSLSFLSNTEEGDPEGLNDNVKEFLEKELKKPFVRKISRQVSAKRKISIRSRKSGVSGIIKRTRSIQVDQYDPDLTQLRSTYLESKAQSSTSKPSSEHSSSQSSPLHEPMLESTDSLNTRNTMGVNTMDVSKPIEKRLKGLSELHINEDIKDDELLTMYREAEVLEEQADILHYLFFNKGLSWETGLGADRPMKVRDLLKELYEKACSERKWALVRHSAGMLGKQVEDLAKSVADMLVRQKQITVGMPPHYEQAIIRPLPAKELRQIIDQTHGGDQSTAMLTQELLIYLAMFIRTEPQLFQEMLRLRVGLIIQVMASELARALKCDGEEASDHLLNLSPYEMKTLLHHILSGKEFTVKSARSGRVSIMNDRMLSKKSFVDSISPMGENSVTSVEDYGFESDRPGQWLRRRRLDGALNRVPIGFYTRVWSVLERCQGIAIEGRILMQQLTREMTSEELKFALQAESVLNCVPQPEYRQLMVEALMVLTLLVEHECVKTLGGIINIEQLVHRANQIFLEDQRSVNGDATLCCACNANQRITYCGGAANICQHFYDSAPSGNYGTMTYLIRAVTLTLDISPNNGIDCTVYSRVRRGTNLAAKNATFYGITIRIK</sequence>
<keyword evidence="9 13" id="KW-0472">Membrane</keyword>
<dbReference type="OrthoDB" id="5971574at2759"/>
<comment type="similarity">
    <text evidence="4 13">Belongs to the phosphorylase b kinase regulatory chain family.</text>
</comment>
<evidence type="ECO:0000259" key="16">
    <source>
        <dbReference type="Pfam" id="PF19292"/>
    </source>
</evidence>
<evidence type="ECO:0000256" key="5">
    <source>
        <dbReference type="ARBA" id="ARBA00022475"/>
    </source>
</evidence>
<evidence type="ECO:0000256" key="12">
    <source>
        <dbReference type="ARBA" id="ARBA00023289"/>
    </source>
</evidence>
<evidence type="ECO:0000256" key="14">
    <source>
        <dbReference type="SAM" id="MobiDB-lite"/>
    </source>
</evidence>
<keyword evidence="7 13" id="KW-0321">Glycogen metabolism</keyword>
<keyword evidence="6" id="KW-0597">Phosphoprotein</keyword>
<keyword evidence="11 13" id="KW-0449">Lipoprotein</keyword>
<dbReference type="InterPro" id="IPR008734">
    <property type="entry name" value="PHK_A/B_su"/>
</dbReference>
<dbReference type="GO" id="GO:0005886">
    <property type="term" value="C:plasma membrane"/>
    <property type="evidence" value="ECO:0007669"/>
    <property type="project" value="UniProtKB-SubCell"/>
</dbReference>
<dbReference type="SUPFAM" id="SSF48208">
    <property type="entry name" value="Six-hairpin glycosidases"/>
    <property type="match status" value="1"/>
</dbReference>
<dbReference type="InterPro" id="IPR045583">
    <property type="entry name" value="KPBA/B_C"/>
</dbReference>
<evidence type="ECO:0000256" key="4">
    <source>
        <dbReference type="ARBA" id="ARBA00007128"/>
    </source>
</evidence>
<evidence type="ECO:0000256" key="11">
    <source>
        <dbReference type="ARBA" id="ARBA00023288"/>
    </source>
</evidence>
<evidence type="ECO:0000256" key="13">
    <source>
        <dbReference type="RuleBase" id="RU364123"/>
    </source>
</evidence>
<keyword evidence="18" id="KW-1185">Reference proteome</keyword>
<evidence type="ECO:0000313" key="18">
    <source>
        <dbReference type="Proteomes" id="UP000759131"/>
    </source>
</evidence>
<accession>A0A7R9KZL4</accession>
<dbReference type="GO" id="GO:0005977">
    <property type="term" value="P:glycogen metabolic process"/>
    <property type="evidence" value="ECO:0007669"/>
    <property type="project" value="UniProtKB-UniPathway"/>
</dbReference>
<name>A0A7R9KZL4_9ACAR</name>
<comment type="function">
    <text evidence="1">Phosphorylase b kinase catalyzes the phosphorylation of serine in certain substrates, including troponin I. The alpha chain may bind calmodulin.</text>
</comment>
<dbReference type="Proteomes" id="UP000759131">
    <property type="component" value="Unassembled WGS sequence"/>
</dbReference>
<evidence type="ECO:0000313" key="17">
    <source>
        <dbReference type="EMBL" id="CAD7631961.1"/>
    </source>
</evidence>
<evidence type="ECO:0000256" key="3">
    <source>
        <dbReference type="ARBA" id="ARBA00005131"/>
    </source>
</evidence>
<keyword evidence="5 13" id="KW-1003">Cell membrane</keyword>
<reference evidence="17" key="1">
    <citation type="submission" date="2020-11" db="EMBL/GenBank/DDBJ databases">
        <authorList>
            <person name="Tran Van P."/>
        </authorList>
    </citation>
    <scope>NUCLEOTIDE SEQUENCE</scope>
</reference>
<feature type="domain" description="GH15-like" evidence="15">
    <location>
        <begin position="8"/>
        <end position="928"/>
    </location>
</feature>
<dbReference type="Pfam" id="PF00723">
    <property type="entry name" value="Glyco_hydro_15"/>
    <property type="match status" value="1"/>
</dbReference>
<comment type="pathway">
    <text evidence="3 13">Glycan biosynthesis; glycogen metabolism.</text>
</comment>